<dbReference type="SUPFAM" id="SSF56281">
    <property type="entry name" value="Metallo-hydrolase/oxidoreductase"/>
    <property type="match status" value="1"/>
</dbReference>
<dbReference type="AlphaFoldDB" id="A0A6G6GJ31"/>
<dbReference type="KEGG" id="mgel:G5B37_03180"/>
<dbReference type="CDD" id="cd16279">
    <property type="entry name" value="metallo-hydrolase-like_MBL-fold"/>
    <property type="match status" value="1"/>
</dbReference>
<evidence type="ECO:0000259" key="1">
    <source>
        <dbReference type="Pfam" id="PF12706"/>
    </source>
</evidence>
<evidence type="ECO:0000313" key="2">
    <source>
        <dbReference type="EMBL" id="QIE58596.1"/>
    </source>
</evidence>
<evidence type="ECO:0000313" key="3">
    <source>
        <dbReference type="Proteomes" id="UP000505306"/>
    </source>
</evidence>
<dbReference type="PANTHER" id="PTHR42663:SF6">
    <property type="entry name" value="HYDROLASE C777.06C-RELATED"/>
    <property type="match status" value="1"/>
</dbReference>
<dbReference type="Proteomes" id="UP000505306">
    <property type="component" value="Chromosome"/>
</dbReference>
<proteinExistence type="predicted"/>
<dbReference type="Pfam" id="PF12706">
    <property type="entry name" value="Lactamase_B_2"/>
    <property type="match status" value="1"/>
</dbReference>
<keyword evidence="2" id="KW-0378">Hydrolase</keyword>
<protein>
    <submittedName>
        <fullName evidence="2">MBL fold metallo-hydrolase</fullName>
    </submittedName>
</protein>
<keyword evidence="3" id="KW-1185">Reference proteome</keyword>
<dbReference type="Gene3D" id="3.60.15.10">
    <property type="entry name" value="Ribonuclease Z/Hydroxyacylglutathione hydrolase-like"/>
    <property type="match status" value="1"/>
</dbReference>
<dbReference type="GO" id="GO:0016787">
    <property type="term" value="F:hydrolase activity"/>
    <property type="evidence" value="ECO:0007669"/>
    <property type="project" value="UniProtKB-KW"/>
</dbReference>
<dbReference type="InterPro" id="IPR036866">
    <property type="entry name" value="RibonucZ/Hydroxyglut_hydro"/>
</dbReference>
<sequence>MKSALTVTFLGTGTSQGIPVIGSKHPVCRSNDFKDKRLRVSVLLSWNNHTYIIDCGPDFRQQMLREQVEEIDGILLTHEHSDHTAGLDDIRPFSFQKGHVAFYAHARVFNSLHQRFAYIFETENKYPGAPTIQEIEVDKTTSFFLAEKEVVPVEAYHGALPILGFKIDGFTYLTDVKTMDDAEIEKIKNTEVLVLNCLRKESHHSHLNLDEALALIQRIQPKKTYFTHISHLFGFHAEIEKELPENVYLAYDGLKIEVIN</sequence>
<feature type="domain" description="Metallo-beta-lactamase" evidence="1">
    <location>
        <begin position="49"/>
        <end position="229"/>
    </location>
</feature>
<reference evidence="2 3" key="1">
    <citation type="submission" date="2020-02" db="EMBL/GenBank/DDBJ databases">
        <title>Complete genome sequence of Flavobacteriaceae bacterium.</title>
        <authorList>
            <person name="Kim S.-J."/>
            <person name="Kim Y.-S."/>
            <person name="Kim K.-H."/>
        </authorList>
    </citation>
    <scope>NUCLEOTIDE SEQUENCE [LARGE SCALE GENOMIC DNA]</scope>
    <source>
        <strain evidence="2 3">RR4-40</strain>
    </source>
</reference>
<gene>
    <name evidence="2" type="ORF">G5B37_03180</name>
</gene>
<dbReference type="EMBL" id="CP049057">
    <property type="protein sequence ID" value="QIE58596.1"/>
    <property type="molecule type" value="Genomic_DNA"/>
</dbReference>
<organism evidence="2 3">
    <name type="scientific">Rasiella rasia</name>
    <dbReference type="NCBI Taxonomy" id="2744027"/>
    <lineage>
        <taxon>Bacteria</taxon>
        <taxon>Pseudomonadati</taxon>
        <taxon>Bacteroidota</taxon>
        <taxon>Flavobacteriia</taxon>
        <taxon>Flavobacteriales</taxon>
        <taxon>Flavobacteriaceae</taxon>
        <taxon>Rasiella</taxon>
    </lineage>
</organism>
<dbReference type="PANTHER" id="PTHR42663">
    <property type="entry name" value="HYDROLASE C777.06C-RELATED-RELATED"/>
    <property type="match status" value="1"/>
</dbReference>
<name>A0A6G6GJ31_9FLAO</name>
<dbReference type="RefSeq" id="WP_164678629.1">
    <property type="nucleotide sequence ID" value="NZ_CP049057.1"/>
</dbReference>
<dbReference type="InterPro" id="IPR001279">
    <property type="entry name" value="Metallo-B-lactamas"/>
</dbReference>
<accession>A0A6G6GJ31</accession>